<evidence type="ECO:0000259" key="3">
    <source>
        <dbReference type="PROSITE" id="PS50977"/>
    </source>
</evidence>
<dbReference type="SUPFAM" id="SSF46689">
    <property type="entry name" value="Homeodomain-like"/>
    <property type="match status" value="1"/>
</dbReference>
<reference evidence="4 5" key="1">
    <citation type="journal article" date="2014" name="Antonie Van Leeuwenhoek">
        <title>Hyphomonas beringensis sp. nov. and Hyphomonas chukchiensis sp. nov., isolated from surface seawater of the Bering Sea and Chukchi Sea.</title>
        <authorList>
            <person name="Li C."/>
            <person name="Lai Q."/>
            <person name="Li G."/>
            <person name="Dong C."/>
            <person name="Wang J."/>
            <person name="Liao Y."/>
            <person name="Shao Z."/>
        </authorList>
    </citation>
    <scope>NUCLEOTIDE SEQUENCE [LARGE SCALE GENOMIC DNA]</scope>
    <source>
        <strain evidence="4 5">MHS-3</strain>
    </source>
</reference>
<dbReference type="PROSITE" id="PS50977">
    <property type="entry name" value="HTH_TETR_2"/>
    <property type="match status" value="1"/>
</dbReference>
<keyword evidence="1 2" id="KW-0238">DNA-binding</keyword>
<dbReference type="Pfam" id="PF00440">
    <property type="entry name" value="TetR_N"/>
    <property type="match status" value="1"/>
</dbReference>
<feature type="DNA-binding region" description="H-T-H motif" evidence="2">
    <location>
        <begin position="120"/>
        <end position="139"/>
    </location>
</feature>
<dbReference type="AlphaFoldDB" id="A0A069E2T0"/>
<dbReference type="RefSeq" id="WP_035568745.1">
    <property type="nucleotide sequence ID" value="NZ_ARYH01000001.1"/>
</dbReference>
<proteinExistence type="predicted"/>
<dbReference type="InterPro" id="IPR009057">
    <property type="entry name" value="Homeodomain-like_sf"/>
</dbReference>
<dbReference type="Proteomes" id="UP000027446">
    <property type="component" value="Unassembled WGS sequence"/>
</dbReference>
<dbReference type="PATRIC" id="fig|1280949.3.peg.184"/>
<accession>A0A069E2T0</accession>
<evidence type="ECO:0000313" key="4">
    <source>
        <dbReference type="EMBL" id="KCZ84193.1"/>
    </source>
</evidence>
<gene>
    <name evidence="4" type="ORF">HAD_00900</name>
</gene>
<dbReference type="STRING" id="1280949.HAD_00900"/>
<dbReference type="InterPro" id="IPR001647">
    <property type="entry name" value="HTH_TetR"/>
</dbReference>
<feature type="domain" description="HTH tetR-type" evidence="3">
    <location>
        <begin position="97"/>
        <end position="157"/>
    </location>
</feature>
<dbReference type="OrthoDB" id="9777694at2"/>
<dbReference type="GO" id="GO:0003677">
    <property type="term" value="F:DNA binding"/>
    <property type="evidence" value="ECO:0007669"/>
    <property type="project" value="UniProtKB-UniRule"/>
</dbReference>
<keyword evidence="5" id="KW-1185">Reference proteome</keyword>
<name>A0A069E2T0_9PROT</name>
<protein>
    <recommendedName>
        <fullName evidence="3">HTH tetR-type domain-containing protein</fullName>
    </recommendedName>
</protein>
<dbReference type="Gene3D" id="1.10.357.10">
    <property type="entry name" value="Tetracycline Repressor, domain 2"/>
    <property type="match status" value="1"/>
</dbReference>
<dbReference type="EMBL" id="ARYH01000001">
    <property type="protein sequence ID" value="KCZ84193.1"/>
    <property type="molecule type" value="Genomic_DNA"/>
</dbReference>
<sequence>MGIDLAKGSKITKGELRRLVWEEPIVTLAKRFEVSPNGLAKICDRLDIDRPPKGYWSNPAAHPRPVDAAADPDSDELVEIGGARHGARRRQTRLSLDERKQQIMDRAKELILEEGVHGVSLRGIARQIGISEAQAYNCFDSRTSLLVELTMRELDAFEAQRADTVRRGSDRLSKVILSTLLYLQVAAERGEVTTHLLSLYDVRKEVTRRRRSRRSLLRQRQIQQLVEDRSVPEDRAQAEVALLGHLTLRAGDLVSLGKLSIVEAQQLIMPAIVRTAASSRRGG</sequence>
<evidence type="ECO:0000256" key="2">
    <source>
        <dbReference type="PROSITE-ProRule" id="PRU00335"/>
    </source>
</evidence>
<evidence type="ECO:0000256" key="1">
    <source>
        <dbReference type="ARBA" id="ARBA00023125"/>
    </source>
</evidence>
<comment type="caution">
    <text evidence="4">The sequence shown here is derived from an EMBL/GenBank/DDBJ whole genome shotgun (WGS) entry which is preliminary data.</text>
</comment>
<dbReference type="PRINTS" id="PR00455">
    <property type="entry name" value="HTHTETR"/>
</dbReference>
<evidence type="ECO:0000313" key="5">
    <source>
        <dbReference type="Proteomes" id="UP000027446"/>
    </source>
</evidence>
<organism evidence="4 5">
    <name type="scientific">Hyphomonas adhaerens MHS-3</name>
    <dbReference type="NCBI Taxonomy" id="1280949"/>
    <lineage>
        <taxon>Bacteria</taxon>
        <taxon>Pseudomonadati</taxon>
        <taxon>Pseudomonadota</taxon>
        <taxon>Alphaproteobacteria</taxon>
        <taxon>Hyphomonadales</taxon>
        <taxon>Hyphomonadaceae</taxon>
        <taxon>Hyphomonas</taxon>
    </lineage>
</organism>